<feature type="non-terminal residue" evidence="1">
    <location>
        <position position="83"/>
    </location>
</feature>
<dbReference type="EMBL" id="CADCXU010007665">
    <property type="protein sequence ID" value="CAA9998910.1"/>
    <property type="molecule type" value="Genomic_DNA"/>
</dbReference>
<proteinExistence type="predicted"/>
<gene>
    <name evidence="1" type="ORF">NTEN_LOCUS5193</name>
</gene>
<organism evidence="1 2">
    <name type="scientific">Nesidiocoris tenuis</name>
    <dbReference type="NCBI Taxonomy" id="355587"/>
    <lineage>
        <taxon>Eukaryota</taxon>
        <taxon>Metazoa</taxon>
        <taxon>Ecdysozoa</taxon>
        <taxon>Arthropoda</taxon>
        <taxon>Hexapoda</taxon>
        <taxon>Insecta</taxon>
        <taxon>Pterygota</taxon>
        <taxon>Neoptera</taxon>
        <taxon>Paraneoptera</taxon>
        <taxon>Hemiptera</taxon>
        <taxon>Heteroptera</taxon>
        <taxon>Panheteroptera</taxon>
        <taxon>Cimicomorpha</taxon>
        <taxon>Miridae</taxon>
        <taxon>Dicyphina</taxon>
        <taxon>Nesidiocoris</taxon>
    </lineage>
</organism>
<accession>A0A6H5G822</accession>
<protein>
    <submittedName>
        <fullName evidence="1">Uncharacterized protein</fullName>
    </submittedName>
</protein>
<evidence type="ECO:0000313" key="2">
    <source>
        <dbReference type="Proteomes" id="UP000479000"/>
    </source>
</evidence>
<keyword evidence="2" id="KW-1185">Reference proteome</keyword>
<sequence length="83" mass="9594">MILTIWYFWGARPSRGFRPCGEAEDCPFCSPGFWAGSLGCNNLCIGLVPIRLARRLMIIHPFRASTGNLWHLPQERNRFDHDF</sequence>
<reference evidence="1 2" key="1">
    <citation type="submission" date="2020-02" db="EMBL/GenBank/DDBJ databases">
        <authorList>
            <person name="Ferguson B K."/>
        </authorList>
    </citation>
    <scope>NUCLEOTIDE SEQUENCE [LARGE SCALE GENOMIC DNA]</scope>
</reference>
<dbReference type="AlphaFoldDB" id="A0A6H5G822"/>
<dbReference type="Proteomes" id="UP000479000">
    <property type="component" value="Unassembled WGS sequence"/>
</dbReference>
<evidence type="ECO:0000313" key="1">
    <source>
        <dbReference type="EMBL" id="CAA9998910.1"/>
    </source>
</evidence>
<name>A0A6H5G822_9HEMI</name>